<dbReference type="EMBL" id="JAJEQX010000019">
    <property type="protein sequence ID" value="MCC2254962.1"/>
    <property type="molecule type" value="Genomic_DNA"/>
</dbReference>
<gene>
    <name evidence="7" type="ORF">LKD70_11115</name>
</gene>
<accession>A0ABS8G0L3</accession>
<sequence length="266" mass="27683">MATVGIFFTVSILSSIIGSICGIGGGVIIKPVLDATGIMDVSSISFLSGCTVLAMSVVSVYKNIRAGAAKLNVKIATFLALGAAAGGVAGKSMFQALKTAVGNDNLVGMTQAVVLIFITLGTLVYTLNQKHIRTRKYESVWLCVVIGLLLGVMSSFLGIGGGPINLVVLAWFFSMSTKEAALSSLYIIMLSQITSLAQTCVTGTIPDVKAVYLVFMVAGGMLGGMLGSRINKKIDDESVNKLFIALMAVIVAINIWNAVKFGLAAS</sequence>
<feature type="transmembrane region" description="Helical" evidence="6">
    <location>
        <begin position="41"/>
        <end position="61"/>
    </location>
</feature>
<evidence type="ECO:0000256" key="4">
    <source>
        <dbReference type="ARBA" id="ARBA00022989"/>
    </source>
</evidence>
<comment type="subcellular location">
    <subcellularLocation>
        <location evidence="6">Cell membrane</location>
        <topology evidence="6">Multi-pass membrane protein</topology>
    </subcellularLocation>
    <subcellularLocation>
        <location evidence="1">Membrane</location>
        <topology evidence="1">Multi-pass membrane protein</topology>
    </subcellularLocation>
</comment>
<dbReference type="InterPro" id="IPR002781">
    <property type="entry name" value="TM_pro_TauE-like"/>
</dbReference>
<reference evidence="7 8" key="1">
    <citation type="submission" date="2021-10" db="EMBL/GenBank/DDBJ databases">
        <title>Anaerobic single-cell dispensing facilitates the cultivation of human gut bacteria.</title>
        <authorList>
            <person name="Afrizal A."/>
        </authorList>
    </citation>
    <scope>NUCLEOTIDE SEQUENCE [LARGE SCALE GENOMIC DNA]</scope>
    <source>
        <strain evidence="7 8">CLA-AA-H200</strain>
    </source>
</reference>
<keyword evidence="5 6" id="KW-0472">Membrane</keyword>
<keyword evidence="4 6" id="KW-1133">Transmembrane helix</keyword>
<dbReference type="PANTHER" id="PTHR43701">
    <property type="entry name" value="MEMBRANE TRANSPORTER PROTEIN MJ0441-RELATED"/>
    <property type="match status" value="1"/>
</dbReference>
<feature type="transmembrane region" description="Helical" evidence="6">
    <location>
        <begin position="210"/>
        <end position="230"/>
    </location>
</feature>
<dbReference type="InterPro" id="IPR051598">
    <property type="entry name" value="TSUP/Inactive_protease-like"/>
</dbReference>
<evidence type="ECO:0000256" key="1">
    <source>
        <dbReference type="ARBA" id="ARBA00004141"/>
    </source>
</evidence>
<evidence type="ECO:0000256" key="6">
    <source>
        <dbReference type="RuleBase" id="RU363041"/>
    </source>
</evidence>
<dbReference type="PANTHER" id="PTHR43701:SF2">
    <property type="entry name" value="MEMBRANE TRANSPORTER PROTEIN YJNA-RELATED"/>
    <property type="match status" value="1"/>
</dbReference>
<keyword evidence="3 6" id="KW-0812">Transmembrane</keyword>
<feature type="transmembrane region" description="Helical" evidence="6">
    <location>
        <begin position="7"/>
        <end position="29"/>
    </location>
</feature>
<evidence type="ECO:0000256" key="2">
    <source>
        <dbReference type="ARBA" id="ARBA00009142"/>
    </source>
</evidence>
<dbReference type="Pfam" id="PF01925">
    <property type="entry name" value="TauE"/>
    <property type="match status" value="1"/>
</dbReference>
<proteinExistence type="inferred from homology"/>
<feature type="transmembrane region" description="Helical" evidence="6">
    <location>
        <begin position="73"/>
        <end position="94"/>
    </location>
</feature>
<feature type="transmembrane region" description="Helical" evidence="6">
    <location>
        <begin position="106"/>
        <end position="128"/>
    </location>
</feature>
<feature type="transmembrane region" description="Helical" evidence="6">
    <location>
        <begin position="242"/>
        <end position="263"/>
    </location>
</feature>
<evidence type="ECO:0000313" key="8">
    <source>
        <dbReference type="Proteomes" id="UP001198151"/>
    </source>
</evidence>
<evidence type="ECO:0000256" key="3">
    <source>
        <dbReference type="ARBA" id="ARBA00022692"/>
    </source>
</evidence>
<feature type="transmembrane region" description="Helical" evidence="6">
    <location>
        <begin position="140"/>
        <end position="173"/>
    </location>
</feature>
<comment type="similarity">
    <text evidence="2 6">Belongs to the 4-toluene sulfonate uptake permease (TSUP) (TC 2.A.102) family.</text>
</comment>
<keyword evidence="6" id="KW-1003">Cell membrane</keyword>
<evidence type="ECO:0000313" key="7">
    <source>
        <dbReference type="EMBL" id="MCC2254962.1"/>
    </source>
</evidence>
<dbReference type="Proteomes" id="UP001198151">
    <property type="component" value="Unassembled WGS sequence"/>
</dbReference>
<organism evidence="7 8">
    <name type="scientific">Ruminococcus turbiniformis</name>
    <dbReference type="NCBI Taxonomy" id="2881258"/>
    <lineage>
        <taxon>Bacteria</taxon>
        <taxon>Bacillati</taxon>
        <taxon>Bacillota</taxon>
        <taxon>Clostridia</taxon>
        <taxon>Eubacteriales</taxon>
        <taxon>Oscillospiraceae</taxon>
        <taxon>Ruminococcus</taxon>
    </lineage>
</organism>
<protein>
    <recommendedName>
        <fullName evidence="6">Probable membrane transporter protein</fullName>
    </recommendedName>
</protein>
<name>A0ABS8G0L3_9FIRM</name>
<comment type="caution">
    <text evidence="7">The sequence shown here is derived from an EMBL/GenBank/DDBJ whole genome shotgun (WGS) entry which is preliminary data.</text>
</comment>
<evidence type="ECO:0000256" key="5">
    <source>
        <dbReference type="ARBA" id="ARBA00023136"/>
    </source>
</evidence>
<keyword evidence="8" id="KW-1185">Reference proteome</keyword>
<dbReference type="RefSeq" id="WP_227708103.1">
    <property type="nucleotide sequence ID" value="NZ_JAJEQX010000019.1"/>
</dbReference>